<dbReference type="AlphaFoldDB" id="X0WYJ4"/>
<dbReference type="InterPro" id="IPR001203">
    <property type="entry name" value="OxRdtase_Ald_Fedxn_C"/>
</dbReference>
<feature type="non-terminal residue" evidence="2">
    <location>
        <position position="1"/>
    </location>
</feature>
<reference evidence="2" key="1">
    <citation type="journal article" date="2014" name="Front. Microbiol.">
        <title>High frequency of phylogenetically diverse reductive dehalogenase-homologous genes in deep subseafloor sedimentary metagenomes.</title>
        <authorList>
            <person name="Kawai M."/>
            <person name="Futagami T."/>
            <person name="Toyoda A."/>
            <person name="Takaki Y."/>
            <person name="Nishi S."/>
            <person name="Hori S."/>
            <person name="Arai W."/>
            <person name="Tsubouchi T."/>
            <person name="Morono Y."/>
            <person name="Uchiyama I."/>
            <person name="Ito T."/>
            <person name="Fujiyama A."/>
            <person name="Inagaki F."/>
            <person name="Takami H."/>
        </authorList>
    </citation>
    <scope>NUCLEOTIDE SEQUENCE</scope>
    <source>
        <strain evidence="2">Expedition CK06-06</strain>
    </source>
</reference>
<evidence type="ECO:0000259" key="1">
    <source>
        <dbReference type="Pfam" id="PF01314"/>
    </source>
</evidence>
<dbReference type="Gene3D" id="1.10.599.10">
    <property type="entry name" value="Aldehyde Ferredoxin Oxidoreductase Protein, subunit A, domain 3"/>
    <property type="match status" value="1"/>
</dbReference>
<name>X0WYJ4_9ZZZZ</name>
<dbReference type="PANTHER" id="PTHR30038">
    <property type="entry name" value="ALDEHYDE FERREDOXIN OXIDOREDUCTASE"/>
    <property type="match status" value="1"/>
</dbReference>
<proteinExistence type="predicted"/>
<dbReference type="InterPro" id="IPR051919">
    <property type="entry name" value="W-dependent_AOR"/>
</dbReference>
<accession>X0WYJ4</accession>
<dbReference type="InterPro" id="IPR036021">
    <property type="entry name" value="Tungsten_al_ferr_oxy-like_C"/>
</dbReference>
<dbReference type="SUPFAM" id="SSF48310">
    <property type="entry name" value="Aldehyde ferredoxin oxidoreductase, C-terminal domains"/>
    <property type="match status" value="1"/>
</dbReference>
<dbReference type="PANTHER" id="PTHR30038:SF0">
    <property type="entry name" value="TUNGSTEN-CONTAINING ALDEHYDE FERREDOXIN OXIDOREDUCTASE"/>
    <property type="match status" value="1"/>
</dbReference>
<dbReference type="GO" id="GO:0009055">
    <property type="term" value="F:electron transfer activity"/>
    <property type="evidence" value="ECO:0007669"/>
    <property type="project" value="InterPro"/>
</dbReference>
<organism evidence="2">
    <name type="scientific">marine sediment metagenome</name>
    <dbReference type="NCBI Taxonomy" id="412755"/>
    <lineage>
        <taxon>unclassified sequences</taxon>
        <taxon>metagenomes</taxon>
        <taxon>ecological metagenomes</taxon>
    </lineage>
</organism>
<dbReference type="Pfam" id="PF01314">
    <property type="entry name" value="AFOR_C"/>
    <property type="match status" value="1"/>
</dbReference>
<protein>
    <recommendedName>
        <fullName evidence="1">Aldehyde ferredoxin oxidoreductase C-terminal domain-containing protein</fullName>
    </recommendedName>
</protein>
<dbReference type="InterPro" id="IPR013985">
    <property type="entry name" value="Ald_Fedxn_OxRdtase_dom3"/>
</dbReference>
<dbReference type="GO" id="GO:0051536">
    <property type="term" value="F:iron-sulfur cluster binding"/>
    <property type="evidence" value="ECO:0007669"/>
    <property type="project" value="InterPro"/>
</dbReference>
<dbReference type="EMBL" id="BARS01048797">
    <property type="protein sequence ID" value="GAG28292.1"/>
    <property type="molecule type" value="Genomic_DNA"/>
</dbReference>
<sequence>SVWELMKVGERCVTLDRVFNVREGKKKADDYLPGRFFTPFDSGPLKGVGINEDEMAQAIDAYYAMIGWDKDGKPTLAKLQELGIEWANNV</sequence>
<evidence type="ECO:0000313" key="2">
    <source>
        <dbReference type="EMBL" id="GAG28292.1"/>
    </source>
</evidence>
<feature type="domain" description="Aldehyde ferredoxin oxidoreductase C-terminal" evidence="1">
    <location>
        <begin position="2"/>
        <end position="84"/>
    </location>
</feature>
<gene>
    <name evidence="2" type="ORF">S01H1_73066</name>
</gene>
<dbReference type="GO" id="GO:0016625">
    <property type="term" value="F:oxidoreductase activity, acting on the aldehyde or oxo group of donors, iron-sulfur protein as acceptor"/>
    <property type="evidence" value="ECO:0007669"/>
    <property type="project" value="InterPro"/>
</dbReference>
<comment type="caution">
    <text evidence="2">The sequence shown here is derived from an EMBL/GenBank/DDBJ whole genome shotgun (WGS) entry which is preliminary data.</text>
</comment>